<feature type="signal peptide" evidence="5">
    <location>
        <begin position="1"/>
        <end position="25"/>
    </location>
</feature>
<comment type="subcellular location">
    <subcellularLocation>
        <location evidence="1">Secreted</location>
    </subcellularLocation>
</comment>
<evidence type="ECO:0000256" key="3">
    <source>
        <dbReference type="RuleBase" id="RU000411"/>
    </source>
</evidence>
<dbReference type="InterPro" id="IPR023796">
    <property type="entry name" value="Serpin_dom"/>
</dbReference>
<feature type="region of interest" description="Disordered" evidence="4">
    <location>
        <begin position="427"/>
        <end position="455"/>
    </location>
</feature>
<dbReference type="InterPro" id="IPR000215">
    <property type="entry name" value="Serpin_fam"/>
</dbReference>
<organism evidence="7">
    <name type="scientific">Capra hircus</name>
    <name type="common">Goat</name>
    <dbReference type="NCBI Taxonomy" id="9925"/>
    <lineage>
        <taxon>Eukaryota</taxon>
        <taxon>Metazoa</taxon>
        <taxon>Chordata</taxon>
        <taxon>Craniata</taxon>
        <taxon>Vertebrata</taxon>
        <taxon>Euteleostomi</taxon>
        <taxon>Mammalia</taxon>
        <taxon>Eutheria</taxon>
        <taxon>Laurasiatheria</taxon>
        <taxon>Artiodactyla</taxon>
        <taxon>Ruminantia</taxon>
        <taxon>Pecora</taxon>
        <taxon>Bovidae</taxon>
        <taxon>Caprinae</taxon>
        <taxon>Capra</taxon>
    </lineage>
</organism>
<dbReference type="Ensembl" id="ENSCHIT00010030846.1">
    <property type="protein sequence ID" value="ENSCHIP00010021889.1"/>
    <property type="gene ID" value="ENSCHIG00010016162.1"/>
</dbReference>
<feature type="compositionally biased region" description="Polar residues" evidence="4">
    <location>
        <begin position="42"/>
        <end position="52"/>
    </location>
</feature>
<dbReference type="InterPro" id="IPR042178">
    <property type="entry name" value="Serpin_sf_1"/>
</dbReference>
<evidence type="ECO:0000256" key="5">
    <source>
        <dbReference type="SAM" id="SignalP"/>
    </source>
</evidence>
<dbReference type="AlphaFoldDB" id="A0A8C2R108"/>
<evidence type="ECO:0000256" key="2">
    <source>
        <dbReference type="ARBA" id="ARBA00022525"/>
    </source>
</evidence>
<dbReference type="SMART" id="SM00093">
    <property type="entry name" value="SERPIN"/>
    <property type="match status" value="1"/>
</dbReference>
<evidence type="ECO:0000256" key="4">
    <source>
        <dbReference type="SAM" id="MobiDB-lite"/>
    </source>
</evidence>
<keyword evidence="5" id="KW-0732">Signal</keyword>
<dbReference type="InterPro" id="IPR036186">
    <property type="entry name" value="Serpin_sf"/>
</dbReference>
<dbReference type="Gene3D" id="3.30.497.10">
    <property type="entry name" value="Antithrombin, subunit I, domain 2"/>
    <property type="match status" value="1"/>
</dbReference>
<dbReference type="FunFam" id="3.30.497.10:FF:000001">
    <property type="entry name" value="Serine protease inhibitor"/>
    <property type="match status" value="1"/>
</dbReference>
<protein>
    <submittedName>
        <fullName evidence="7">Serpin family A member 10</fullName>
    </submittedName>
</protein>
<comment type="similarity">
    <text evidence="3">Belongs to the serpin family.</text>
</comment>
<dbReference type="PANTHER" id="PTHR11461">
    <property type="entry name" value="SERINE PROTEASE INHIBITOR, SERPIN"/>
    <property type="match status" value="1"/>
</dbReference>
<reference evidence="7" key="2">
    <citation type="submission" date="2025-08" db="UniProtKB">
        <authorList>
            <consortium name="Ensembl"/>
        </authorList>
    </citation>
    <scope>IDENTIFICATION</scope>
</reference>
<feature type="region of interest" description="Disordered" evidence="4">
    <location>
        <begin position="37"/>
        <end position="71"/>
    </location>
</feature>
<keyword evidence="2" id="KW-0964">Secreted</keyword>
<reference evidence="7" key="1">
    <citation type="submission" date="2019-03" db="EMBL/GenBank/DDBJ databases">
        <title>Genome sequencing and reference-guided assembly of Black Bengal Goat (Capra hircus).</title>
        <authorList>
            <person name="Siddiki A.Z."/>
            <person name="Baten A."/>
            <person name="Billah M."/>
            <person name="Alam M.A.U."/>
            <person name="Shawrob K.S.M."/>
            <person name="Saha S."/>
            <person name="Chowdhury M."/>
            <person name="Rahman A.H."/>
            <person name="Stear M."/>
            <person name="Miah G."/>
            <person name="Das G.B."/>
            <person name="Hossain M.M."/>
            <person name="Kumkum M."/>
            <person name="Islam M.S."/>
            <person name="Mollah A.M."/>
            <person name="Ahsan A."/>
            <person name="Tusar F."/>
            <person name="Khan M.K.I."/>
        </authorList>
    </citation>
    <scope>NUCLEOTIDE SEQUENCE [LARGE SCALE GENOMIC DNA]</scope>
</reference>
<feature type="domain" description="Serpin" evidence="6">
    <location>
        <begin position="85"/>
        <end position="409"/>
    </location>
</feature>
<dbReference type="InterPro" id="IPR042185">
    <property type="entry name" value="Serpin_sf_2"/>
</dbReference>
<dbReference type="SUPFAM" id="SSF56574">
    <property type="entry name" value="Serpins"/>
    <property type="match status" value="1"/>
</dbReference>
<feature type="chain" id="PRO_5034521849" evidence="5">
    <location>
        <begin position="26"/>
        <end position="455"/>
    </location>
</feature>
<dbReference type="GO" id="GO:0004867">
    <property type="term" value="F:serine-type endopeptidase inhibitor activity"/>
    <property type="evidence" value="ECO:0007669"/>
    <property type="project" value="InterPro"/>
</dbReference>
<feature type="compositionally biased region" description="Acidic residues" evidence="4">
    <location>
        <begin position="57"/>
        <end position="66"/>
    </location>
</feature>
<dbReference type="PRINTS" id="PR00780">
    <property type="entry name" value="LEUSERPINII"/>
</dbReference>
<evidence type="ECO:0000259" key="6">
    <source>
        <dbReference type="SMART" id="SM00093"/>
    </source>
</evidence>
<gene>
    <name evidence="7" type="primary">SERPINA10</name>
</gene>
<dbReference type="GO" id="GO:0005615">
    <property type="term" value="C:extracellular space"/>
    <property type="evidence" value="ECO:0007669"/>
    <property type="project" value="InterPro"/>
</dbReference>
<sequence length="455" mass="52170">MRVVLSLPLACLLAQAWLAPGSTLASHSPEAQEGLETLLTPRAQNKTSQTSERPWAPEEEEGEEDSPWLSAKGQQFSREASNLGFSLLRKISLKHDGNVVFSPLGLAWAMAALTLGARGHSRAQLEGLFLQAWNQTWPAVNQTRTPHLPALFKRLRESLSHNPELGLAQGSFAFIHKDFDIRETFLNLSKRYFDMECVTVNFRNTSQAKRLMNHYVNQETQGKLPKLFDEINPDTRLILVDYILFKGKWLIPFDPALTEMDTFYLDKYKVVKVPMMYRSGKFASTFDKNFGCRVLKLPYRGNASMLVVLMGRIGDHLTLEDYLTTDLVDTWLRNMKTRKMEVFFPKFKLDQKYKMHELLKQMGVQRIFLPWADLRDLTVTERNLKVSKSSAIALAFVHQSHYLQLSLFCLLLQGDSLRIGFSGFSLSERKKERKKEEKEEGGGRGEEKKKKENKT</sequence>
<dbReference type="PANTHER" id="PTHR11461:SF191">
    <property type="entry name" value="PROTEIN Z-DEPENDENT PROTEASE INHIBITOR"/>
    <property type="match status" value="1"/>
</dbReference>
<proteinExistence type="inferred from homology"/>
<dbReference type="Pfam" id="PF00079">
    <property type="entry name" value="Serpin"/>
    <property type="match status" value="1"/>
</dbReference>
<accession>A0A8C2R108</accession>
<dbReference type="Gene3D" id="2.30.39.10">
    <property type="entry name" value="Alpha-1-antitrypsin, domain 1"/>
    <property type="match status" value="1"/>
</dbReference>
<name>A0A8C2R108_CAPHI</name>
<evidence type="ECO:0000313" key="7">
    <source>
        <dbReference type="Ensembl" id="ENSCHIP00010021889.1"/>
    </source>
</evidence>
<evidence type="ECO:0000256" key="1">
    <source>
        <dbReference type="ARBA" id="ARBA00004613"/>
    </source>
</evidence>